<keyword evidence="2" id="KW-1185">Reference proteome</keyword>
<dbReference type="Gene3D" id="2.60.120.260">
    <property type="entry name" value="Galactose-binding domain-like"/>
    <property type="match status" value="1"/>
</dbReference>
<protein>
    <submittedName>
        <fullName evidence="1">Cell shape determination protein CcmA</fullName>
    </submittedName>
</protein>
<dbReference type="Gene3D" id="2.60.40.10">
    <property type="entry name" value="Immunoglobulins"/>
    <property type="match status" value="1"/>
</dbReference>
<sequence length="410" mass="44817">MKIKYKQYAWITILIFTGFMLSCNKKDAYLGYTPGKGMPTITSVHTLSKTFYNDTLTTIAQSYDTSGTLTTTMGMSVKDSTYAFDSVTNAGNLGNYYVIHGTNLGSATAIYFNGTRAYFNRSLGTDQTIVVAVPSKTPYYGPNATDSLVVTTTSGKAYYKFTIIAPPPTPSTYSNYNFSAGSQISLTGVGFLNVNSVSIVDADTPGDSATVSIVSQNDSLLVLKFPATAMYQGYLKFNYTTVSGKAALTAKQELVDIDNAYQIFTDNFGPNGWGNNSWHYPSGVSTAEAISGTSSFLATYPKGSWQIEGFNNWYPSLPYSADYKYISFWVKGGLIEHTLNIQTNTSSLGYGQNDGNPITVPANVWTYFKIPISTLDFWTHGSTLQTLGFFLKGPDNADEVYYFDDVVLIK</sequence>
<evidence type="ECO:0000313" key="1">
    <source>
        <dbReference type="EMBL" id="AYD47087.1"/>
    </source>
</evidence>
<organism evidence="1 2">
    <name type="scientific">Arachidicoccus soli</name>
    <dbReference type="NCBI Taxonomy" id="2341117"/>
    <lineage>
        <taxon>Bacteria</taxon>
        <taxon>Pseudomonadati</taxon>
        <taxon>Bacteroidota</taxon>
        <taxon>Chitinophagia</taxon>
        <taxon>Chitinophagales</taxon>
        <taxon>Chitinophagaceae</taxon>
        <taxon>Arachidicoccus</taxon>
    </lineage>
</organism>
<dbReference type="RefSeq" id="WP_119985827.1">
    <property type="nucleotide sequence ID" value="NZ_CP032489.1"/>
</dbReference>
<dbReference type="OrthoDB" id="660167at2"/>
<gene>
    <name evidence="1" type="ORF">D6B99_05345</name>
</gene>
<reference evidence="1 2" key="1">
    <citation type="submission" date="2018-09" db="EMBL/GenBank/DDBJ databases">
        <title>Arachidicoccus sp. nov., a bacterium isolated from soil.</title>
        <authorList>
            <person name="Weon H.-Y."/>
            <person name="Kwon S.-W."/>
            <person name="Lee S.A."/>
        </authorList>
    </citation>
    <scope>NUCLEOTIDE SEQUENCE [LARGE SCALE GENOMIC DNA]</scope>
    <source>
        <strain evidence="1 2">KIS59-12</strain>
    </source>
</reference>
<dbReference type="EMBL" id="CP032489">
    <property type="protein sequence ID" value="AYD47087.1"/>
    <property type="molecule type" value="Genomic_DNA"/>
</dbReference>
<proteinExistence type="predicted"/>
<dbReference type="InterPro" id="IPR013783">
    <property type="entry name" value="Ig-like_fold"/>
</dbReference>
<dbReference type="PROSITE" id="PS51257">
    <property type="entry name" value="PROKAR_LIPOPROTEIN"/>
    <property type="match status" value="1"/>
</dbReference>
<evidence type="ECO:0000313" key="2">
    <source>
        <dbReference type="Proteomes" id="UP000266118"/>
    </source>
</evidence>
<dbReference type="Proteomes" id="UP000266118">
    <property type="component" value="Chromosome"/>
</dbReference>
<dbReference type="AlphaFoldDB" id="A0A386HMG1"/>
<accession>A0A386HMG1</accession>
<dbReference type="KEGG" id="ark:D6B99_05345"/>
<name>A0A386HMG1_9BACT</name>